<reference evidence="1 2" key="1">
    <citation type="journal article" date="2011" name="Genome Res.">
        <title>Phylogeny-wide analysis of social amoeba genomes highlights ancient origins for complex intercellular communication.</title>
        <authorList>
            <person name="Heidel A.J."/>
            <person name="Lawal H.M."/>
            <person name="Felder M."/>
            <person name="Schilde C."/>
            <person name="Helps N.R."/>
            <person name="Tunggal B."/>
            <person name="Rivero F."/>
            <person name="John U."/>
            <person name="Schleicher M."/>
            <person name="Eichinger L."/>
            <person name="Platzer M."/>
            <person name="Noegel A.A."/>
            <person name="Schaap P."/>
            <person name="Gloeckner G."/>
        </authorList>
    </citation>
    <scope>NUCLEOTIDE SEQUENCE [LARGE SCALE GENOMIC DNA]</scope>
    <source>
        <strain evidence="2">ATCC 26659 / Pp 5 / PN500</strain>
    </source>
</reference>
<evidence type="ECO:0000313" key="2">
    <source>
        <dbReference type="Proteomes" id="UP000001396"/>
    </source>
</evidence>
<dbReference type="AlphaFoldDB" id="D3BFP9"/>
<accession>D3BFP9</accession>
<gene>
    <name evidence="1" type="ORF">PPL_06784</name>
</gene>
<dbReference type="EMBL" id="ADBJ01000031">
    <property type="protein sequence ID" value="EFA79963.1"/>
    <property type="molecule type" value="Genomic_DNA"/>
</dbReference>
<dbReference type="InParanoid" id="D3BFP9"/>
<dbReference type="Proteomes" id="UP000001396">
    <property type="component" value="Unassembled WGS sequence"/>
</dbReference>
<sequence>MVNGARCKNNVRPVIAEKLEKRRTVVRRHHTDILIAFLEISAQLVANDVVQHCHISKLERSHYNIDVFRCFISSGKALEMCSMIVVLIDRRLFGSLALPMPLRARLLQHEHPMILLPLPVIPPPIPLTLLFIFKVVSTKFIV</sequence>
<dbReference type="GeneID" id="31362265"/>
<keyword evidence="2" id="KW-1185">Reference proteome</keyword>
<organism evidence="1 2">
    <name type="scientific">Heterostelium pallidum (strain ATCC 26659 / Pp 5 / PN500)</name>
    <name type="common">Cellular slime mold</name>
    <name type="synonym">Polysphondylium pallidum</name>
    <dbReference type="NCBI Taxonomy" id="670386"/>
    <lineage>
        <taxon>Eukaryota</taxon>
        <taxon>Amoebozoa</taxon>
        <taxon>Evosea</taxon>
        <taxon>Eumycetozoa</taxon>
        <taxon>Dictyostelia</taxon>
        <taxon>Acytosteliales</taxon>
        <taxon>Acytosteliaceae</taxon>
        <taxon>Heterostelium</taxon>
    </lineage>
</organism>
<proteinExistence type="predicted"/>
<name>D3BFP9_HETP5</name>
<comment type="caution">
    <text evidence="1">The sequence shown here is derived from an EMBL/GenBank/DDBJ whole genome shotgun (WGS) entry which is preliminary data.</text>
</comment>
<dbReference type="RefSeq" id="XP_020432083.1">
    <property type="nucleotide sequence ID" value="XM_020577635.1"/>
</dbReference>
<protein>
    <submittedName>
        <fullName evidence="1">Uncharacterized protein</fullName>
    </submittedName>
</protein>
<evidence type="ECO:0000313" key="1">
    <source>
        <dbReference type="EMBL" id="EFA79963.1"/>
    </source>
</evidence>